<proteinExistence type="predicted"/>
<accession>A0A1D1UKB7</accession>
<reference evidence="1 2" key="1">
    <citation type="journal article" date="2016" name="Nat. Commun.">
        <title>Extremotolerant tardigrade genome and improved radiotolerance of human cultured cells by tardigrade-unique protein.</title>
        <authorList>
            <person name="Hashimoto T."/>
            <person name="Horikawa D.D."/>
            <person name="Saito Y."/>
            <person name="Kuwahara H."/>
            <person name="Kozuka-Hata H."/>
            <person name="Shin-I T."/>
            <person name="Minakuchi Y."/>
            <person name="Ohishi K."/>
            <person name="Motoyama A."/>
            <person name="Aizu T."/>
            <person name="Enomoto A."/>
            <person name="Kondo K."/>
            <person name="Tanaka S."/>
            <person name="Hara Y."/>
            <person name="Koshikawa S."/>
            <person name="Sagara H."/>
            <person name="Miura T."/>
            <person name="Yokobori S."/>
            <person name="Miyagawa K."/>
            <person name="Suzuki Y."/>
            <person name="Kubo T."/>
            <person name="Oyama M."/>
            <person name="Kohara Y."/>
            <person name="Fujiyama A."/>
            <person name="Arakawa K."/>
            <person name="Katayama T."/>
            <person name="Toyoda A."/>
            <person name="Kunieda T."/>
        </authorList>
    </citation>
    <scope>NUCLEOTIDE SEQUENCE [LARGE SCALE GENOMIC DNA]</scope>
    <source>
        <strain evidence="1 2">YOKOZUNA-1</strain>
    </source>
</reference>
<dbReference type="Proteomes" id="UP000186922">
    <property type="component" value="Unassembled WGS sequence"/>
</dbReference>
<dbReference type="OrthoDB" id="10006939at2759"/>
<dbReference type="AlphaFoldDB" id="A0A1D1UKB7"/>
<protein>
    <recommendedName>
        <fullName evidence="3">Transposase Tc1-like domain-containing protein</fullName>
    </recommendedName>
</protein>
<organism evidence="1 2">
    <name type="scientific">Ramazzottius varieornatus</name>
    <name type="common">Water bear</name>
    <name type="synonym">Tardigrade</name>
    <dbReference type="NCBI Taxonomy" id="947166"/>
    <lineage>
        <taxon>Eukaryota</taxon>
        <taxon>Metazoa</taxon>
        <taxon>Ecdysozoa</taxon>
        <taxon>Tardigrada</taxon>
        <taxon>Eutardigrada</taxon>
        <taxon>Parachela</taxon>
        <taxon>Hypsibioidea</taxon>
        <taxon>Ramazzottiidae</taxon>
        <taxon>Ramazzottius</taxon>
    </lineage>
</organism>
<name>A0A1D1UKB7_RAMVA</name>
<evidence type="ECO:0000313" key="2">
    <source>
        <dbReference type="Proteomes" id="UP000186922"/>
    </source>
</evidence>
<sequence length="215" mass="24308">MTIKKLTKEGYTVVKSTVSKVWKSVGSDSSKNCPAKIQKKKTGPPLIRTPTKIKKVAELCSKDNSIPQRRMAKKIGVSQHTIHRIIHEDLGATIRKKPKVHFLSQKAIKQRKDGALNFHNIISENLEYIFTMDDATAGLQERKDRFRLHGRVIPTAVKSSSFPAQRMFAAGYSYRGSTRLYAVPQKAKVNADLFIKKILKPMFDIDVPKLYRADA</sequence>
<comment type="caution">
    <text evidence="1">The sequence shown here is derived from an EMBL/GenBank/DDBJ whole genome shotgun (WGS) entry which is preliminary data.</text>
</comment>
<evidence type="ECO:0008006" key="3">
    <source>
        <dbReference type="Google" id="ProtNLM"/>
    </source>
</evidence>
<gene>
    <name evidence="1" type="primary">RvY_00518-1</name>
    <name evidence="1" type="synonym">RvY_00518.1</name>
    <name evidence="1" type="ORF">RvY_00518</name>
</gene>
<dbReference type="EMBL" id="BDGG01000001">
    <property type="protein sequence ID" value="GAU87707.1"/>
    <property type="molecule type" value="Genomic_DNA"/>
</dbReference>
<keyword evidence="2" id="KW-1185">Reference proteome</keyword>
<evidence type="ECO:0000313" key="1">
    <source>
        <dbReference type="EMBL" id="GAU87707.1"/>
    </source>
</evidence>